<dbReference type="AlphaFoldDB" id="A0A1V3BX57"/>
<dbReference type="EMBL" id="MCOK01000001">
    <property type="protein sequence ID" value="OOC52776.1"/>
    <property type="molecule type" value="Genomic_DNA"/>
</dbReference>
<organism evidence="6 7">
    <name type="scientific">Nocardiopsis sinuspersici</name>
    <dbReference type="NCBI Taxonomy" id="501010"/>
    <lineage>
        <taxon>Bacteria</taxon>
        <taxon>Bacillati</taxon>
        <taxon>Actinomycetota</taxon>
        <taxon>Actinomycetes</taxon>
        <taxon>Streptosporangiales</taxon>
        <taxon>Nocardiopsidaceae</taxon>
        <taxon>Nocardiopsis</taxon>
    </lineage>
</organism>
<evidence type="ECO:0000256" key="1">
    <source>
        <dbReference type="ARBA" id="ARBA00023015"/>
    </source>
</evidence>
<dbReference type="PANTHER" id="PTHR30514:SF18">
    <property type="entry name" value="RPIR-FAMILY TRANSCRIPTIONAL REGULATOR"/>
    <property type="match status" value="1"/>
</dbReference>
<evidence type="ECO:0000313" key="7">
    <source>
        <dbReference type="Proteomes" id="UP000189004"/>
    </source>
</evidence>
<evidence type="ECO:0000313" key="6">
    <source>
        <dbReference type="EMBL" id="OOC52776.1"/>
    </source>
</evidence>
<dbReference type="Pfam" id="PF01418">
    <property type="entry name" value="HTH_6"/>
    <property type="match status" value="1"/>
</dbReference>
<dbReference type="SUPFAM" id="SSF53697">
    <property type="entry name" value="SIS domain"/>
    <property type="match status" value="1"/>
</dbReference>
<dbReference type="Proteomes" id="UP000189004">
    <property type="component" value="Unassembled WGS sequence"/>
</dbReference>
<dbReference type="GO" id="GO:0003677">
    <property type="term" value="F:DNA binding"/>
    <property type="evidence" value="ECO:0007669"/>
    <property type="project" value="UniProtKB-KW"/>
</dbReference>
<dbReference type="STRING" id="501010.NOSIN_02130"/>
<dbReference type="CDD" id="cd05013">
    <property type="entry name" value="SIS_RpiR"/>
    <property type="match status" value="1"/>
</dbReference>
<dbReference type="InterPro" id="IPR009057">
    <property type="entry name" value="Homeodomain-like_sf"/>
</dbReference>
<dbReference type="InterPro" id="IPR036388">
    <property type="entry name" value="WH-like_DNA-bd_sf"/>
</dbReference>
<dbReference type="RefSeq" id="WP_077689121.1">
    <property type="nucleotide sequence ID" value="NZ_MCOK01000001.1"/>
</dbReference>
<dbReference type="InterPro" id="IPR000281">
    <property type="entry name" value="HTH_RpiR"/>
</dbReference>
<feature type="domain" description="HTH rpiR-type" evidence="4">
    <location>
        <begin position="1"/>
        <end position="77"/>
    </location>
</feature>
<dbReference type="GO" id="GO:1901135">
    <property type="term" value="P:carbohydrate derivative metabolic process"/>
    <property type="evidence" value="ECO:0007669"/>
    <property type="project" value="InterPro"/>
</dbReference>
<sequence length="277" mass="29160">MADWIEAALGGGRLGRAAERVVGVLRDEPKFASYASTAELAERADVNVATVVRAAQALGYTGWPALRVELRSRYLASLNAGEVLAEHAGADADPVRAAFRADREGLRALELTLDPGRVSALAEAIHGARRTRVVGSGTFAAPGLQLAHAAGIMGYDVERVDVGGTALVNALARMGPRDLLLACDLWRLPVALRAAAEVARDRGVPVAVITDRRDSPLADGAEHVLLVPSEGVGMFPSLTPTTAVVHAVLAELARIGGEAVLEAVRGTERLWEQSELF</sequence>
<dbReference type="Gene3D" id="3.40.50.10490">
    <property type="entry name" value="Glucose-6-phosphate isomerase like protein, domain 1"/>
    <property type="match status" value="1"/>
</dbReference>
<protein>
    <submittedName>
        <fullName evidence="6">RpiR family transcriptional regulator</fullName>
    </submittedName>
</protein>
<evidence type="ECO:0000259" key="5">
    <source>
        <dbReference type="PROSITE" id="PS51464"/>
    </source>
</evidence>
<reference evidence="7" key="1">
    <citation type="submission" date="2016-08" db="EMBL/GenBank/DDBJ databases">
        <authorList>
            <person name="Tokovenko B."/>
            <person name="Kalinowski J."/>
        </authorList>
    </citation>
    <scope>NUCLEOTIDE SEQUENCE [LARGE SCALE GENOMIC DNA]</scope>
    <source>
        <strain evidence="7">UTMC102</strain>
    </source>
</reference>
<keyword evidence="7" id="KW-1185">Reference proteome</keyword>
<dbReference type="PROSITE" id="PS51464">
    <property type="entry name" value="SIS"/>
    <property type="match status" value="1"/>
</dbReference>
<dbReference type="InterPro" id="IPR046348">
    <property type="entry name" value="SIS_dom_sf"/>
</dbReference>
<dbReference type="Pfam" id="PF01380">
    <property type="entry name" value="SIS"/>
    <property type="match status" value="1"/>
</dbReference>
<evidence type="ECO:0000256" key="3">
    <source>
        <dbReference type="ARBA" id="ARBA00023163"/>
    </source>
</evidence>
<evidence type="ECO:0000259" key="4">
    <source>
        <dbReference type="PROSITE" id="PS51071"/>
    </source>
</evidence>
<dbReference type="GO" id="GO:0097367">
    <property type="term" value="F:carbohydrate derivative binding"/>
    <property type="evidence" value="ECO:0007669"/>
    <property type="project" value="InterPro"/>
</dbReference>
<proteinExistence type="predicted"/>
<dbReference type="InterPro" id="IPR035472">
    <property type="entry name" value="RpiR-like_SIS"/>
</dbReference>
<dbReference type="Gene3D" id="1.10.10.10">
    <property type="entry name" value="Winged helix-like DNA-binding domain superfamily/Winged helix DNA-binding domain"/>
    <property type="match status" value="1"/>
</dbReference>
<name>A0A1V3BX57_9ACTN</name>
<comment type="caution">
    <text evidence="6">The sequence shown here is derived from an EMBL/GenBank/DDBJ whole genome shotgun (WGS) entry which is preliminary data.</text>
</comment>
<keyword evidence="1" id="KW-0805">Transcription regulation</keyword>
<dbReference type="PROSITE" id="PS51071">
    <property type="entry name" value="HTH_RPIR"/>
    <property type="match status" value="1"/>
</dbReference>
<dbReference type="GO" id="GO:0003700">
    <property type="term" value="F:DNA-binding transcription factor activity"/>
    <property type="evidence" value="ECO:0007669"/>
    <property type="project" value="InterPro"/>
</dbReference>
<gene>
    <name evidence="6" type="ORF">NOSIN_02130</name>
</gene>
<feature type="domain" description="SIS" evidence="5">
    <location>
        <begin position="121"/>
        <end position="258"/>
    </location>
</feature>
<keyword evidence="3" id="KW-0804">Transcription</keyword>
<accession>A0A1V3BX57</accession>
<dbReference type="SUPFAM" id="SSF46689">
    <property type="entry name" value="Homeodomain-like"/>
    <property type="match status" value="1"/>
</dbReference>
<keyword evidence="2" id="KW-0238">DNA-binding</keyword>
<evidence type="ECO:0000256" key="2">
    <source>
        <dbReference type="ARBA" id="ARBA00023125"/>
    </source>
</evidence>
<dbReference type="InterPro" id="IPR001347">
    <property type="entry name" value="SIS_dom"/>
</dbReference>
<dbReference type="InterPro" id="IPR047640">
    <property type="entry name" value="RpiR-like"/>
</dbReference>
<dbReference type="PANTHER" id="PTHR30514">
    <property type="entry name" value="GLUCOKINASE"/>
    <property type="match status" value="1"/>
</dbReference>
<dbReference type="OrthoDB" id="3812176at2"/>